<accession>A0A9W4T8U6</accession>
<evidence type="ECO:0000313" key="2">
    <source>
        <dbReference type="Proteomes" id="UP001153678"/>
    </source>
</evidence>
<gene>
    <name evidence="1" type="ORF">FWILDA_LOCUS17711</name>
</gene>
<sequence length="139" mass="16062">ILLEEEIDRPAFLLLNEKKLKDYGFKVGSVVKLLDLIVKLNGEKQDESPITGSQTIAQSLHPNLKLKGSSIEKVEYCSDNNENNTYLPETASGLLRYYELWNCHYTKWPSLNEFSECLSDVKKNHIHNPFKNEKDFMKV</sequence>
<dbReference type="EMBL" id="CAMKVN010014762">
    <property type="protein sequence ID" value="CAI2196703.1"/>
    <property type="molecule type" value="Genomic_DNA"/>
</dbReference>
<protein>
    <submittedName>
        <fullName evidence="1">9948_t:CDS:1</fullName>
    </submittedName>
</protein>
<dbReference type="AlphaFoldDB" id="A0A9W4T8U6"/>
<evidence type="ECO:0000313" key="1">
    <source>
        <dbReference type="EMBL" id="CAI2196703.1"/>
    </source>
</evidence>
<reference evidence="1" key="1">
    <citation type="submission" date="2022-08" db="EMBL/GenBank/DDBJ databases">
        <authorList>
            <person name="Kallberg Y."/>
            <person name="Tangrot J."/>
            <person name="Rosling A."/>
        </authorList>
    </citation>
    <scope>NUCLEOTIDE SEQUENCE</scope>
    <source>
        <strain evidence="1">Wild A</strain>
    </source>
</reference>
<feature type="non-terminal residue" evidence="1">
    <location>
        <position position="1"/>
    </location>
</feature>
<name>A0A9W4T8U6_9GLOM</name>
<comment type="caution">
    <text evidence="1">The sequence shown here is derived from an EMBL/GenBank/DDBJ whole genome shotgun (WGS) entry which is preliminary data.</text>
</comment>
<dbReference type="InterPro" id="IPR013761">
    <property type="entry name" value="SAM/pointed_sf"/>
</dbReference>
<feature type="non-terminal residue" evidence="1">
    <location>
        <position position="139"/>
    </location>
</feature>
<proteinExistence type="predicted"/>
<keyword evidence="2" id="KW-1185">Reference proteome</keyword>
<dbReference type="Gene3D" id="1.10.150.50">
    <property type="entry name" value="Transcription Factor, Ets-1"/>
    <property type="match status" value="1"/>
</dbReference>
<organism evidence="1 2">
    <name type="scientific">Funneliformis geosporum</name>
    <dbReference type="NCBI Taxonomy" id="1117311"/>
    <lineage>
        <taxon>Eukaryota</taxon>
        <taxon>Fungi</taxon>
        <taxon>Fungi incertae sedis</taxon>
        <taxon>Mucoromycota</taxon>
        <taxon>Glomeromycotina</taxon>
        <taxon>Glomeromycetes</taxon>
        <taxon>Glomerales</taxon>
        <taxon>Glomeraceae</taxon>
        <taxon>Funneliformis</taxon>
    </lineage>
</organism>
<dbReference type="Proteomes" id="UP001153678">
    <property type="component" value="Unassembled WGS sequence"/>
</dbReference>